<dbReference type="PANTHER" id="PTHR23508">
    <property type="entry name" value="CARBOXYLIC ACID TRANSPORTER PROTEIN HOMOLOG"/>
    <property type="match status" value="1"/>
</dbReference>
<gene>
    <name evidence="5" type="ORF">DSAG12_00052</name>
</gene>
<dbReference type="GO" id="GO:0005886">
    <property type="term" value="C:plasma membrane"/>
    <property type="evidence" value="ECO:0007669"/>
    <property type="project" value="TreeGrafter"/>
</dbReference>
<evidence type="ECO:0000256" key="4">
    <source>
        <dbReference type="ARBA" id="ARBA00023136"/>
    </source>
</evidence>
<dbReference type="GO" id="GO:0046943">
    <property type="term" value="F:carboxylic acid transmembrane transporter activity"/>
    <property type="evidence" value="ECO:0007669"/>
    <property type="project" value="TreeGrafter"/>
</dbReference>
<organism evidence="5 6">
    <name type="scientific">Promethearchaeum syntrophicum</name>
    <dbReference type="NCBI Taxonomy" id="2594042"/>
    <lineage>
        <taxon>Archaea</taxon>
        <taxon>Promethearchaeati</taxon>
        <taxon>Promethearchaeota</taxon>
        <taxon>Promethearchaeia</taxon>
        <taxon>Promethearchaeales</taxon>
        <taxon>Promethearchaeaceae</taxon>
        <taxon>Promethearchaeum</taxon>
    </lineage>
</organism>
<protein>
    <submittedName>
        <fullName evidence="5">MFS transporter</fullName>
    </submittedName>
</protein>
<accession>A0A5B9D5M8</accession>
<keyword evidence="6" id="KW-1185">Reference proteome</keyword>
<dbReference type="Gene3D" id="1.20.1250.20">
    <property type="entry name" value="MFS general substrate transporter like domains"/>
    <property type="match status" value="2"/>
</dbReference>
<comment type="subcellular location">
    <subcellularLocation>
        <location evidence="1">Membrane</location>
        <topology evidence="1">Multi-pass membrane protein</topology>
    </subcellularLocation>
</comment>
<evidence type="ECO:0000256" key="2">
    <source>
        <dbReference type="ARBA" id="ARBA00022692"/>
    </source>
</evidence>
<keyword evidence="2" id="KW-0812">Transmembrane</keyword>
<reference evidence="5 6" key="2">
    <citation type="journal article" date="2024" name="Int. J. Syst. Evol. Microbiol.">
        <title>Promethearchaeum syntrophicum gen. nov., sp. nov., an anaerobic, obligately syntrophic archaeon, the first isolate of the lineage 'Asgard' archaea, and proposal of the new archaeal phylum Promethearchaeota phyl. nov. and kingdom Promethearchaeati regn. nov.</title>
        <authorList>
            <person name="Imachi H."/>
            <person name="Nobu M.K."/>
            <person name="Kato S."/>
            <person name="Takaki Y."/>
            <person name="Miyazaki M."/>
            <person name="Miyata M."/>
            <person name="Ogawara M."/>
            <person name="Saito Y."/>
            <person name="Sakai S."/>
            <person name="Tahara Y.O."/>
            <person name="Takano Y."/>
            <person name="Tasumi E."/>
            <person name="Uematsu K."/>
            <person name="Yoshimura T."/>
            <person name="Itoh T."/>
            <person name="Ohkuma M."/>
            <person name="Takai K."/>
        </authorList>
    </citation>
    <scope>NUCLEOTIDE SEQUENCE [LARGE SCALE GENOMIC DNA]</scope>
    <source>
        <strain evidence="5 6">MK-D1</strain>
    </source>
</reference>
<evidence type="ECO:0000313" key="6">
    <source>
        <dbReference type="Proteomes" id="UP000321408"/>
    </source>
</evidence>
<keyword evidence="3" id="KW-1133">Transmembrane helix</keyword>
<dbReference type="Pfam" id="PF07690">
    <property type="entry name" value="MFS_1"/>
    <property type="match status" value="1"/>
</dbReference>
<name>A0A5B9D5M8_9ARCH</name>
<dbReference type="KEGG" id="psyt:DSAG12_00052"/>
<evidence type="ECO:0000313" key="5">
    <source>
        <dbReference type="EMBL" id="QEE14241.2"/>
    </source>
</evidence>
<dbReference type="Proteomes" id="UP000321408">
    <property type="component" value="Chromosome"/>
</dbReference>
<dbReference type="SUPFAM" id="SSF103473">
    <property type="entry name" value="MFS general substrate transporter"/>
    <property type="match status" value="1"/>
</dbReference>
<dbReference type="InterPro" id="IPR036259">
    <property type="entry name" value="MFS_trans_sf"/>
</dbReference>
<dbReference type="InterPro" id="IPR020846">
    <property type="entry name" value="MFS_dom"/>
</dbReference>
<sequence length="414" mass="46313">MAEDRMRSKGYMSFLIIFMGLIALLDNYLSLIETDAVGYIIAEFGMTLPEFTLWQGIFGIAAFLVFILSWFADLWGRKIGILILVLVMSVSALLIGLIGDISVWIFFILYAILILGTNVNLWTIPISEESPAKNRAINGSVAFLIGLIPLYAVIGIPIAENLGWTWMYGLFGIFGLVILVMWFFMKETKRWETDRADLKTRMGNYKESVKLLNKRDWLFVIISGAIYIFWNTSFKMMTTTVSIYFQDVIGLDAETWTSSYTFAGLSTILGALTIGIIMEKLGRIFALIYCSLGAAISILGLAFVYSPVFLILTYFFMASFLGFLLVYITEMFATKIRATGLGLALTLSRIGYVVGPLLGTALLPDVASAATLGTFQMYYVVAAVIILLPLLSFIWNKYETKSKTLETIQEEVKE</sequence>
<dbReference type="EMBL" id="CP042905">
    <property type="protein sequence ID" value="QEE14241.2"/>
    <property type="molecule type" value="Genomic_DNA"/>
</dbReference>
<dbReference type="AlphaFoldDB" id="A0A5B9D5M8"/>
<dbReference type="PROSITE" id="PS50850">
    <property type="entry name" value="MFS"/>
    <property type="match status" value="1"/>
</dbReference>
<evidence type="ECO:0000256" key="3">
    <source>
        <dbReference type="ARBA" id="ARBA00022989"/>
    </source>
</evidence>
<keyword evidence="4" id="KW-0472">Membrane</keyword>
<dbReference type="InterPro" id="IPR011701">
    <property type="entry name" value="MFS"/>
</dbReference>
<reference evidence="5 6" key="1">
    <citation type="journal article" date="2020" name="Nature">
        <title>Isolation of an archaeon at the prokaryote-eukaryote interface.</title>
        <authorList>
            <person name="Imachi H."/>
            <person name="Nobu M.K."/>
            <person name="Nakahara N."/>
            <person name="Morono Y."/>
            <person name="Ogawara M."/>
            <person name="Takaki Y."/>
            <person name="Takano Y."/>
            <person name="Uematsu K."/>
            <person name="Ikuta T."/>
            <person name="Ito M."/>
            <person name="Matsui Y."/>
            <person name="Miyazaki M."/>
            <person name="Murata K."/>
            <person name="Saito Y."/>
            <person name="Sakai S."/>
            <person name="Song C."/>
            <person name="Tasumi E."/>
            <person name="Yamanaka Y."/>
            <person name="Yamaguchi T."/>
            <person name="Kamagata Y."/>
            <person name="Tamaki H."/>
            <person name="Takai K."/>
        </authorList>
    </citation>
    <scope>NUCLEOTIDE SEQUENCE [LARGE SCALE GENOMIC DNA]</scope>
    <source>
        <strain evidence="5 6">MK-D1</strain>
    </source>
</reference>
<dbReference type="PANTHER" id="PTHR23508:SF10">
    <property type="entry name" value="CARBOXYLIC ACID TRANSPORTER PROTEIN HOMOLOG"/>
    <property type="match status" value="1"/>
</dbReference>
<proteinExistence type="predicted"/>
<evidence type="ECO:0000256" key="1">
    <source>
        <dbReference type="ARBA" id="ARBA00004141"/>
    </source>
</evidence>